<evidence type="ECO:0000313" key="1">
    <source>
        <dbReference type="EMBL" id="KAJ8876566.1"/>
    </source>
</evidence>
<organism evidence="1 2">
    <name type="scientific">Dryococelus australis</name>
    <dbReference type="NCBI Taxonomy" id="614101"/>
    <lineage>
        <taxon>Eukaryota</taxon>
        <taxon>Metazoa</taxon>
        <taxon>Ecdysozoa</taxon>
        <taxon>Arthropoda</taxon>
        <taxon>Hexapoda</taxon>
        <taxon>Insecta</taxon>
        <taxon>Pterygota</taxon>
        <taxon>Neoptera</taxon>
        <taxon>Polyneoptera</taxon>
        <taxon>Phasmatodea</taxon>
        <taxon>Verophasmatodea</taxon>
        <taxon>Anareolatae</taxon>
        <taxon>Phasmatidae</taxon>
        <taxon>Eurycanthinae</taxon>
        <taxon>Dryococelus</taxon>
    </lineage>
</organism>
<keyword evidence="2" id="KW-1185">Reference proteome</keyword>
<gene>
    <name evidence="1" type="ORF">PR048_021011</name>
</gene>
<accession>A0ABQ9GX12</accession>
<name>A0ABQ9GX12_9NEOP</name>
<dbReference type="Proteomes" id="UP001159363">
    <property type="component" value="Chromosome 7"/>
</dbReference>
<protein>
    <submittedName>
        <fullName evidence="1">Uncharacterized protein</fullName>
    </submittedName>
</protein>
<evidence type="ECO:0000313" key="2">
    <source>
        <dbReference type="Proteomes" id="UP001159363"/>
    </source>
</evidence>
<dbReference type="EMBL" id="JARBHB010000008">
    <property type="protein sequence ID" value="KAJ8876566.1"/>
    <property type="molecule type" value="Genomic_DNA"/>
</dbReference>
<comment type="caution">
    <text evidence="1">The sequence shown here is derived from an EMBL/GenBank/DDBJ whole genome shotgun (WGS) entry which is preliminary data.</text>
</comment>
<reference evidence="1 2" key="1">
    <citation type="submission" date="2023-02" db="EMBL/GenBank/DDBJ databases">
        <title>LHISI_Scaffold_Assembly.</title>
        <authorList>
            <person name="Stuart O.P."/>
            <person name="Cleave R."/>
            <person name="Magrath M.J.L."/>
            <person name="Mikheyev A.S."/>
        </authorList>
    </citation>
    <scope>NUCLEOTIDE SEQUENCE [LARGE SCALE GENOMIC DNA]</scope>
    <source>
        <strain evidence="1">Daus_M_001</strain>
        <tissue evidence="1">Leg muscle</tissue>
    </source>
</reference>
<sequence>MLERSSCLVATRNKFSCCQRRQYWVHIVNQKRETFGESHRLRIELKSHDDRFSKYFRMSRESFEELHKL</sequence>
<proteinExistence type="predicted"/>